<dbReference type="PANTHER" id="PTHR12317:SF79">
    <property type="entry name" value="ACYLTRANSFERASE"/>
    <property type="match status" value="1"/>
</dbReference>
<evidence type="ECO:0000256" key="10">
    <source>
        <dbReference type="ARBA" id="ARBA00023315"/>
    </source>
</evidence>
<dbReference type="Proteomes" id="UP001652621">
    <property type="component" value="Unplaced"/>
</dbReference>
<evidence type="ECO:0000256" key="12">
    <source>
        <dbReference type="SAM" id="Coils"/>
    </source>
</evidence>
<dbReference type="VEuPathDB" id="VectorBase:MDOA014481"/>
<evidence type="ECO:0000313" key="13">
    <source>
        <dbReference type="EnsemblMetazoa" id="MDOA014481-PA"/>
    </source>
</evidence>
<keyword evidence="10" id="KW-0012">Acyltransferase</keyword>
<evidence type="ECO:0000256" key="8">
    <source>
        <dbReference type="ARBA" id="ARBA00023098"/>
    </source>
</evidence>
<comment type="similarity">
    <text evidence="2 11">Belongs to the diacylglycerol acyltransferase family.</text>
</comment>
<dbReference type="InterPro" id="IPR007130">
    <property type="entry name" value="DAGAT"/>
</dbReference>
<evidence type="ECO:0000256" key="9">
    <source>
        <dbReference type="ARBA" id="ARBA00023136"/>
    </source>
</evidence>
<dbReference type="eggNOG" id="KOG0831">
    <property type="taxonomic scope" value="Eukaryota"/>
</dbReference>
<keyword evidence="12" id="KW-0175">Coiled coil</keyword>
<evidence type="ECO:0000313" key="15">
    <source>
        <dbReference type="RefSeq" id="XP_005184416.1"/>
    </source>
</evidence>
<feature type="transmembrane region" description="Helical" evidence="11">
    <location>
        <begin position="88"/>
        <end position="107"/>
    </location>
</feature>
<dbReference type="VEuPathDB" id="VectorBase:MDOMA2_011557"/>
<comment type="caution">
    <text evidence="11">Lacks conserved residue(s) required for the propagation of feature annotation.</text>
</comment>
<proteinExistence type="inferred from homology"/>
<dbReference type="GO" id="GO:0004144">
    <property type="term" value="F:diacylglycerol O-acyltransferase activity"/>
    <property type="evidence" value="ECO:0007669"/>
    <property type="project" value="TreeGrafter"/>
</dbReference>
<name>A0A1I8NEV7_MUSDO</name>
<dbReference type="AlphaFoldDB" id="A0A1I8NEV7"/>
<sequence length="417" mass="48338">MTVLEEKLKESNKKLKEFSTESREKLKEFSMESKEKLKELSMESKEKLKELSMEFSKEIEEISSHMKIEWAPLHVPPRRRIQTLAAGFYVYVFMFLPFISLFLTAFFLLYLNYLGRALLLVYLTYIYFDHTKRASHLDGNGWKFLRNNFLTNHLRDYFPIELVKTAELTPDRNYLVVSFPHGIIGTGVTNNMGNNIGKWLKLYPGIRPKIATLDMHFRIPFMREVLRLWGLVSCSKQSLLYYLGKSNDPAHPDNRDGYTSNAVALLVGGAEESLESHPGRYVLVLKNRKGFVKIAIRSGTPIVPSFSFGEVDIFEQVANPPDSMLRKFQSFVKHFTGVSPLIVLGRGFFQYTFGLLPYRRHIVQVVGAPIPVKQMDEPDTQYVNEIHQKVIDSLNEMFEKYKHKYIKDAENTKLVIR</sequence>
<evidence type="ECO:0000313" key="14">
    <source>
        <dbReference type="Proteomes" id="UP001652621"/>
    </source>
</evidence>
<dbReference type="EnsemblMetazoa" id="MDOA014481-RA">
    <property type="protein sequence ID" value="MDOA014481-PA"/>
    <property type="gene ID" value="MDOA014481"/>
</dbReference>
<evidence type="ECO:0000256" key="5">
    <source>
        <dbReference type="ARBA" id="ARBA00022692"/>
    </source>
</evidence>
<dbReference type="GO" id="GO:0019432">
    <property type="term" value="P:triglyceride biosynthetic process"/>
    <property type="evidence" value="ECO:0007669"/>
    <property type="project" value="TreeGrafter"/>
</dbReference>
<evidence type="ECO:0000256" key="2">
    <source>
        <dbReference type="ARBA" id="ARBA00005420"/>
    </source>
</evidence>
<evidence type="ECO:0000256" key="11">
    <source>
        <dbReference type="RuleBase" id="RU367023"/>
    </source>
</evidence>
<reference evidence="13" key="1">
    <citation type="submission" date="2020-05" db="UniProtKB">
        <authorList>
            <consortium name="EnsemblMetazoa"/>
        </authorList>
    </citation>
    <scope>IDENTIFICATION</scope>
    <source>
        <strain evidence="13">Aabys</strain>
    </source>
</reference>
<dbReference type="CDD" id="cd07987">
    <property type="entry name" value="LPLAT_MGAT-like"/>
    <property type="match status" value="1"/>
</dbReference>
<evidence type="ECO:0000256" key="3">
    <source>
        <dbReference type="ARBA" id="ARBA00022516"/>
    </source>
</evidence>
<dbReference type="EC" id="2.3.1.-" evidence="11"/>
<keyword evidence="4 11" id="KW-0808">Transferase</keyword>
<keyword evidence="9 11" id="KW-0472">Membrane</keyword>
<reference evidence="15" key="2">
    <citation type="submission" date="2025-04" db="UniProtKB">
        <authorList>
            <consortium name="RefSeq"/>
        </authorList>
    </citation>
    <scope>IDENTIFICATION</scope>
    <source>
        <strain evidence="15">Aabys</strain>
    </source>
</reference>
<feature type="coiled-coil region" evidence="12">
    <location>
        <begin position="1"/>
        <end position="54"/>
    </location>
</feature>
<organism evidence="13">
    <name type="scientific">Musca domestica</name>
    <name type="common">House fly</name>
    <dbReference type="NCBI Taxonomy" id="7370"/>
    <lineage>
        <taxon>Eukaryota</taxon>
        <taxon>Metazoa</taxon>
        <taxon>Ecdysozoa</taxon>
        <taxon>Arthropoda</taxon>
        <taxon>Hexapoda</taxon>
        <taxon>Insecta</taxon>
        <taxon>Pterygota</taxon>
        <taxon>Neoptera</taxon>
        <taxon>Endopterygota</taxon>
        <taxon>Diptera</taxon>
        <taxon>Brachycera</taxon>
        <taxon>Muscomorpha</taxon>
        <taxon>Muscoidea</taxon>
        <taxon>Muscidae</taxon>
        <taxon>Musca</taxon>
    </lineage>
</organism>
<evidence type="ECO:0000256" key="1">
    <source>
        <dbReference type="ARBA" id="ARBA00004477"/>
    </source>
</evidence>
<protein>
    <recommendedName>
        <fullName evidence="11">Acyltransferase</fullName>
        <ecNumber evidence="11">2.3.1.-</ecNumber>
    </recommendedName>
</protein>
<dbReference type="GO" id="GO:0005789">
    <property type="term" value="C:endoplasmic reticulum membrane"/>
    <property type="evidence" value="ECO:0007669"/>
    <property type="project" value="UniProtKB-SubCell"/>
</dbReference>
<evidence type="ECO:0000256" key="7">
    <source>
        <dbReference type="ARBA" id="ARBA00022989"/>
    </source>
</evidence>
<evidence type="ECO:0000256" key="6">
    <source>
        <dbReference type="ARBA" id="ARBA00022824"/>
    </source>
</evidence>
<accession>A0A1I8NEV7</accession>
<dbReference type="GeneID" id="101894385"/>
<dbReference type="OrthoDB" id="264532at2759"/>
<dbReference type="RefSeq" id="XP_005184416.1">
    <property type="nucleotide sequence ID" value="XM_005184359.3"/>
</dbReference>
<keyword evidence="6 11" id="KW-0256">Endoplasmic reticulum</keyword>
<dbReference type="STRING" id="7370.A0A1I8NEV7"/>
<dbReference type="KEGG" id="mde:101894385"/>
<evidence type="ECO:0000256" key="4">
    <source>
        <dbReference type="ARBA" id="ARBA00022679"/>
    </source>
</evidence>
<keyword evidence="5 11" id="KW-0812">Transmembrane</keyword>
<keyword evidence="3" id="KW-0444">Lipid biosynthesis</keyword>
<comment type="subcellular location">
    <subcellularLocation>
        <location evidence="1 11">Endoplasmic reticulum membrane</location>
        <topology evidence="1 11">Multi-pass membrane protein</topology>
    </subcellularLocation>
</comment>
<dbReference type="Pfam" id="PF03982">
    <property type="entry name" value="DAGAT"/>
    <property type="match status" value="1"/>
</dbReference>
<dbReference type="PANTHER" id="PTHR12317">
    <property type="entry name" value="DIACYLGLYCEROL O-ACYLTRANSFERASE"/>
    <property type="match status" value="1"/>
</dbReference>
<keyword evidence="8" id="KW-0443">Lipid metabolism</keyword>
<gene>
    <name evidence="13" type="primary">101894385</name>
    <name evidence="15" type="synonym">LOC101894385</name>
</gene>
<keyword evidence="7 11" id="KW-1133">Transmembrane helix</keyword>
<keyword evidence="14" id="KW-1185">Reference proteome</keyword>